<dbReference type="EMBL" id="CASHTH010002942">
    <property type="protein sequence ID" value="CAI8037509.1"/>
    <property type="molecule type" value="Genomic_DNA"/>
</dbReference>
<dbReference type="InterPro" id="IPR005656">
    <property type="entry name" value="MmgE_PrpD"/>
</dbReference>
<accession>A0AA35WYF8</accession>
<gene>
    <name evidence="3" type="ORF">GBAR_LOCUS20976</name>
</gene>
<evidence type="ECO:0000256" key="1">
    <source>
        <dbReference type="ARBA" id="ARBA00006174"/>
    </source>
</evidence>
<dbReference type="SUPFAM" id="SSF103378">
    <property type="entry name" value="2-methylcitrate dehydratase PrpD"/>
    <property type="match status" value="1"/>
</dbReference>
<organism evidence="3 4">
    <name type="scientific">Geodia barretti</name>
    <name type="common">Barrett's horny sponge</name>
    <dbReference type="NCBI Taxonomy" id="519541"/>
    <lineage>
        <taxon>Eukaryota</taxon>
        <taxon>Metazoa</taxon>
        <taxon>Porifera</taxon>
        <taxon>Demospongiae</taxon>
        <taxon>Heteroscleromorpha</taxon>
        <taxon>Tetractinellida</taxon>
        <taxon>Astrophorina</taxon>
        <taxon>Geodiidae</taxon>
        <taxon>Geodia</taxon>
    </lineage>
</organism>
<dbReference type="Pfam" id="PF03972">
    <property type="entry name" value="MmgE_PrpD_N"/>
    <property type="match status" value="1"/>
</dbReference>
<name>A0AA35WYF8_GEOBA</name>
<dbReference type="InterPro" id="IPR045336">
    <property type="entry name" value="MmgE_PrpD_N"/>
</dbReference>
<dbReference type="Proteomes" id="UP001174909">
    <property type="component" value="Unassembled WGS sequence"/>
</dbReference>
<feature type="domain" description="MmgE/PrpD N-terminal" evidence="2">
    <location>
        <begin position="2"/>
        <end position="239"/>
    </location>
</feature>
<dbReference type="PANTHER" id="PTHR16943:SF8">
    <property type="entry name" value="2-METHYLCITRATE DEHYDRATASE"/>
    <property type="match status" value="1"/>
</dbReference>
<evidence type="ECO:0000313" key="4">
    <source>
        <dbReference type="Proteomes" id="UP001174909"/>
    </source>
</evidence>
<dbReference type="PANTHER" id="PTHR16943">
    <property type="entry name" value="2-METHYLCITRATE DEHYDRATASE-RELATED"/>
    <property type="match status" value="1"/>
</dbReference>
<keyword evidence="4" id="KW-1185">Reference proteome</keyword>
<dbReference type="InterPro" id="IPR042183">
    <property type="entry name" value="MmgE/PrpD_sf_1"/>
</dbReference>
<proteinExistence type="inferred from homology"/>
<comment type="similarity">
    <text evidence="1">Belongs to the PrpD family.</text>
</comment>
<reference evidence="3" key="1">
    <citation type="submission" date="2023-03" db="EMBL/GenBank/DDBJ databases">
        <authorList>
            <person name="Steffen K."/>
            <person name="Cardenas P."/>
        </authorList>
    </citation>
    <scope>NUCLEOTIDE SEQUENCE</scope>
</reference>
<comment type="caution">
    <text evidence="3">The sequence shown here is derived from an EMBL/GenBank/DDBJ whole genome shotgun (WGS) entry which is preliminary data.</text>
</comment>
<dbReference type="Gene3D" id="1.10.4100.10">
    <property type="entry name" value="2-methylcitrate dehydratase PrpD"/>
    <property type="match status" value="1"/>
</dbReference>
<dbReference type="AlphaFoldDB" id="A0AA35WYF8"/>
<dbReference type="InterPro" id="IPR036148">
    <property type="entry name" value="MmgE/PrpD_sf"/>
</dbReference>
<dbReference type="GO" id="GO:0016829">
    <property type="term" value="F:lyase activity"/>
    <property type="evidence" value="ECO:0007669"/>
    <property type="project" value="InterPro"/>
</dbReference>
<evidence type="ECO:0000313" key="3">
    <source>
        <dbReference type="EMBL" id="CAI8037509.1"/>
    </source>
</evidence>
<protein>
    <submittedName>
        <fullName evidence="3">Uncharacterized protein YxeQ</fullName>
    </submittedName>
</protein>
<evidence type="ECO:0000259" key="2">
    <source>
        <dbReference type="Pfam" id="PF03972"/>
    </source>
</evidence>
<sequence length="319" mass="33699">MAEARRHELPADVALAGRHRILDTLGAIVSGARLKPGEMAIKYIRLQGGTPESSVLATDIKTSAVNAALANGMFGHADETDDFEPVTKSHPGCSVVPAALAMAERAGSPGEDLLRAVALGYDLCCRFLLALEPDSVRGGHRSAEGTSSTMGSVGSAACIAGLDEAGMRYALSYAAQQVSGVWSWVRDAEHVEKAFDFAGMGARNGVTAATMAEAGLTGVWDILEGEHNVLQALSLDPRPDEMVMGLGNRYFITETAIKPYSVGYPIQAALDAFFALHRQHGLTVDNVKSIVVRLPRDGAGVVNNRSMPDVNCQHMIAVA</sequence>